<reference evidence="1" key="1">
    <citation type="journal article" date="2013" name="Nature">
        <title>Draft genome of the wheat A-genome progenitor Triticum urartu.</title>
        <authorList>
            <person name="Ling H.Q."/>
            <person name="Zhao S."/>
            <person name="Liu D."/>
            <person name="Wang J."/>
            <person name="Sun H."/>
            <person name="Zhang C."/>
            <person name="Fan H."/>
            <person name="Li D."/>
            <person name="Dong L."/>
            <person name="Tao Y."/>
            <person name="Gao C."/>
            <person name="Wu H."/>
            <person name="Li Y."/>
            <person name="Cui Y."/>
            <person name="Guo X."/>
            <person name="Zheng S."/>
            <person name="Wang B."/>
            <person name="Yu K."/>
            <person name="Liang Q."/>
            <person name="Yang W."/>
            <person name="Lou X."/>
            <person name="Chen J."/>
            <person name="Feng M."/>
            <person name="Jian J."/>
            <person name="Zhang X."/>
            <person name="Luo G."/>
            <person name="Jiang Y."/>
            <person name="Liu J."/>
            <person name="Wang Z."/>
            <person name="Sha Y."/>
            <person name="Zhang B."/>
            <person name="Wu H."/>
            <person name="Tang D."/>
            <person name="Shen Q."/>
            <person name="Xue P."/>
            <person name="Zou S."/>
            <person name="Wang X."/>
            <person name="Liu X."/>
            <person name="Wang F."/>
            <person name="Yang Y."/>
            <person name="An X."/>
            <person name="Dong Z."/>
            <person name="Zhang K."/>
            <person name="Zhang X."/>
            <person name="Luo M.C."/>
            <person name="Dvorak J."/>
            <person name="Tong Y."/>
            <person name="Wang J."/>
            <person name="Yang H."/>
            <person name="Li Z."/>
            <person name="Wang D."/>
            <person name="Zhang A."/>
            <person name="Wang J."/>
        </authorList>
    </citation>
    <scope>NUCLEOTIDE SEQUENCE</scope>
</reference>
<gene>
    <name evidence="1" type="ORF">TRIUR3_29310</name>
</gene>
<evidence type="ECO:0000313" key="1">
    <source>
        <dbReference type="EMBL" id="EMS35736.1"/>
    </source>
</evidence>
<dbReference type="EMBL" id="KD497331">
    <property type="protein sequence ID" value="EMS35736.1"/>
    <property type="molecule type" value="Genomic_DNA"/>
</dbReference>
<name>M7XM53_TRIUA</name>
<dbReference type="AlphaFoldDB" id="M7XM53"/>
<sequence length="51" mass="5262">MKKCTATILLLMLSLVSLVSAGDVDTTIRLPSDGKGIPDEAGMALTGARET</sequence>
<proteinExistence type="predicted"/>
<organism evidence="1">
    <name type="scientific">Triticum urartu</name>
    <name type="common">Red wild einkorn</name>
    <name type="synonym">Crithodium urartu</name>
    <dbReference type="NCBI Taxonomy" id="4572"/>
    <lineage>
        <taxon>Eukaryota</taxon>
        <taxon>Viridiplantae</taxon>
        <taxon>Streptophyta</taxon>
        <taxon>Embryophyta</taxon>
        <taxon>Tracheophyta</taxon>
        <taxon>Spermatophyta</taxon>
        <taxon>Magnoliopsida</taxon>
        <taxon>Liliopsida</taxon>
        <taxon>Poales</taxon>
        <taxon>Poaceae</taxon>
        <taxon>BOP clade</taxon>
        <taxon>Pooideae</taxon>
        <taxon>Triticodae</taxon>
        <taxon>Triticeae</taxon>
        <taxon>Triticinae</taxon>
        <taxon>Triticum</taxon>
    </lineage>
</organism>
<protein>
    <submittedName>
        <fullName evidence="1">Uncharacterized protein</fullName>
    </submittedName>
</protein>
<accession>M7XM53</accession>